<evidence type="ECO:0000313" key="1">
    <source>
        <dbReference type="EMBL" id="JAS53607.1"/>
    </source>
</evidence>
<dbReference type="AlphaFoldDB" id="A0A1B6FTR3"/>
<gene>
    <name evidence="1" type="ORF">g.1365</name>
</gene>
<feature type="non-terminal residue" evidence="1">
    <location>
        <position position="1"/>
    </location>
</feature>
<sequence length="143" mass="16411">SRWCCAKAVPASGHPTHLAEFVFSSFCNYGFARCLLVNCSRDLCEAVSDEYSARVMKLGEMFSSATVEHVESQRPSCHWVEPLLERLVQVYPIKWDKYLDHYLFQYRIGELKEVSSQVSESPFSVLFSHNPLGFLTPDDDKEH</sequence>
<accession>A0A1B6FTR3</accession>
<reference evidence="1" key="1">
    <citation type="submission" date="2015-11" db="EMBL/GenBank/DDBJ databases">
        <title>De novo transcriptome assembly of four potential Pierce s Disease insect vectors from Arizona vineyards.</title>
        <authorList>
            <person name="Tassone E.E."/>
        </authorList>
    </citation>
    <scope>NUCLEOTIDE SEQUENCE</scope>
</reference>
<name>A0A1B6FTR3_9HEMI</name>
<organism evidence="1">
    <name type="scientific">Cuerna arida</name>
    <dbReference type="NCBI Taxonomy" id="1464854"/>
    <lineage>
        <taxon>Eukaryota</taxon>
        <taxon>Metazoa</taxon>
        <taxon>Ecdysozoa</taxon>
        <taxon>Arthropoda</taxon>
        <taxon>Hexapoda</taxon>
        <taxon>Insecta</taxon>
        <taxon>Pterygota</taxon>
        <taxon>Neoptera</taxon>
        <taxon>Paraneoptera</taxon>
        <taxon>Hemiptera</taxon>
        <taxon>Auchenorrhyncha</taxon>
        <taxon>Membracoidea</taxon>
        <taxon>Cicadellidae</taxon>
        <taxon>Cicadellinae</taxon>
        <taxon>Proconiini</taxon>
        <taxon>Cuerna</taxon>
    </lineage>
</organism>
<proteinExistence type="predicted"/>
<dbReference type="EMBL" id="GECZ01016162">
    <property type="protein sequence ID" value="JAS53607.1"/>
    <property type="molecule type" value="Transcribed_RNA"/>
</dbReference>
<protein>
    <submittedName>
        <fullName evidence="1">Uncharacterized protein</fullName>
    </submittedName>
</protein>